<feature type="active site" evidence="8">
    <location>
        <position position="532"/>
    </location>
</feature>
<dbReference type="EMBL" id="JANAVB010043220">
    <property type="protein sequence ID" value="KAJ6793029.1"/>
    <property type="molecule type" value="Genomic_DNA"/>
</dbReference>
<proteinExistence type="inferred from homology"/>
<organism evidence="14 15">
    <name type="scientific">Iris pallida</name>
    <name type="common">Sweet iris</name>
    <dbReference type="NCBI Taxonomy" id="29817"/>
    <lineage>
        <taxon>Eukaryota</taxon>
        <taxon>Viridiplantae</taxon>
        <taxon>Streptophyta</taxon>
        <taxon>Embryophyta</taxon>
        <taxon>Tracheophyta</taxon>
        <taxon>Spermatophyta</taxon>
        <taxon>Magnoliopsida</taxon>
        <taxon>Liliopsida</taxon>
        <taxon>Asparagales</taxon>
        <taxon>Iridaceae</taxon>
        <taxon>Iridoideae</taxon>
        <taxon>Irideae</taxon>
        <taxon>Iris</taxon>
    </lineage>
</organism>
<comment type="similarity">
    <text evidence="2 8 10">Belongs to the glycosyl hydrolase 9 (cellulase E) family.</text>
</comment>
<dbReference type="InterPro" id="IPR012341">
    <property type="entry name" value="6hp_glycosidase-like_sf"/>
</dbReference>
<dbReference type="PROSITE" id="PS00698">
    <property type="entry name" value="GH9_3"/>
    <property type="match status" value="1"/>
</dbReference>
<dbReference type="AlphaFoldDB" id="A0AAX6DMU9"/>
<sequence length="638" mass="71170">MHEERRERKMHSATPWGGSLEMHATSDHLTEEDDATHSRNLELDPSALARRQHLLELDETQQSWLLGPQDSRKSSKNKYVDLGCLVVRRKHLWWALWTLLAAFVVVGVPIIIVKALPKHQKPPPPPDQYANALRKALLFFNAQKSGRLPKDNGIPWRGNSGLNDGSELTDVKGGLVGGYYDAGDNIKFHFPMAFSMTLLSWSVVEYSHKYKAIGEYDHVRDIIRWGTDYLLRTFNSTATTIDKVYSQVGTAKNGSTTPDDHYCWMRPEDMNYPRPVVTSTSAPDLGGEMAAALAAASIVFRDDTPYSNKLISGAATVFKFARSMSRRTPYSRGNPDVAPFYNSTGYWDEYMWSAAWMYYATGNSSYVSFATDPRLARNAKSFLQIPDLSVLSWDNKLPAAQLLLTRLRIFLNPGYPYEDSLRGYHNATGLTMCSYLRQFQVFNFTRGGLIELNHGRPQPLQYAANAAFLASLYADYMDATDVPGWYCGPYYFGVDTLRKFAASQQLNYILGDNPRKMSYVVGYGTDYPKHVHHRGASIPHDGVRHSCTGGWKWRDARAPNPNNITGAMVGGPDRLDGFSDVRSNYNYTEPTMAGNAGLVAALVSLTSSGGGGIDKNTIFSAVPPLYPANPPPPPPWKP</sequence>
<evidence type="ECO:0000256" key="1">
    <source>
        <dbReference type="ARBA" id="ARBA00000966"/>
    </source>
</evidence>
<evidence type="ECO:0000256" key="8">
    <source>
        <dbReference type="PROSITE-ProRule" id="PRU10059"/>
    </source>
</evidence>
<evidence type="ECO:0000256" key="3">
    <source>
        <dbReference type="ARBA" id="ARBA00022801"/>
    </source>
</evidence>
<dbReference type="Pfam" id="PF00759">
    <property type="entry name" value="Glyco_hydro_9"/>
    <property type="match status" value="1"/>
</dbReference>
<dbReference type="GO" id="GO:0030245">
    <property type="term" value="P:cellulose catabolic process"/>
    <property type="evidence" value="ECO:0007669"/>
    <property type="project" value="UniProtKB-KW"/>
</dbReference>
<name>A0AAX6DMU9_IRIPA</name>
<evidence type="ECO:0000256" key="5">
    <source>
        <dbReference type="ARBA" id="ARBA00023277"/>
    </source>
</evidence>
<evidence type="ECO:0000256" key="6">
    <source>
        <dbReference type="ARBA" id="ARBA00023295"/>
    </source>
</evidence>
<feature type="active site" evidence="9">
    <location>
        <position position="589"/>
    </location>
</feature>
<evidence type="ECO:0000256" key="12">
    <source>
        <dbReference type="SAM" id="Phobius"/>
    </source>
</evidence>
<dbReference type="Proteomes" id="UP001140949">
    <property type="component" value="Unassembled WGS sequence"/>
</dbReference>
<accession>A0AAX6DMU9</accession>
<evidence type="ECO:0000256" key="2">
    <source>
        <dbReference type="ARBA" id="ARBA00007072"/>
    </source>
</evidence>
<keyword evidence="12" id="KW-1133">Transmembrane helix</keyword>
<evidence type="ECO:0000256" key="7">
    <source>
        <dbReference type="ARBA" id="ARBA00023326"/>
    </source>
</evidence>
<evidence type="ECO:0000256" key="11">
    <source>
        <dbReference type="SAM" id="MobiDB-lite"/>
    </source>
</evidence>
<evidence type="ECO:0000256" key="10">
    <source>
        <dbReference type="RuleBase" id="RU361166"/>
    </source>
</evidence>
<evidence type="ECO:0000313" key="15">
    <source>
        <dbReference type="Proteomes" id="UP001140949"/>
    </source>
</evidence>
<dbReference type="InterPro" id="IPR018221">
    <property type="entry name" value="Glyco_hydro_9_His_AS"/>
</dbReference>
<dbReference type="InterPro" id="IPR008928">
    <property type="entry name" value="6-hairpin_glycosidase_sf"/>
</dbReference>
<evidence type="ECO:0000256" key="4">
    <source>
        <dbReference type="ARBA" id="ARBA00023001"/>
    </source>
</evidence>
<keyword evidence="3 8" id="KW-0378">Hydrolase</keyword>
<feature type="active site" evidence="9">
    <location>
        <position position="580"/>
    </location>
</feature>
<evidence type="ECO:0000259" key="13">
    <source>
        <dbReference type="Pfam" id="PF00759"/>
    </source>
</evidence>
<comment type="catalytic activity">
    <reaction evidence="1 10">
        <text>Endohydrolysis of (1-&gt;4)-beta-D-glucosidic linkages in cellulose, lichenin and cereal beta-D-glucans.</text>
        <dbReference type="EC" id="3.2.1.4"/>
    </reaction>
</comment>
<keyword evidence="6 8" id="KW-0326">Glycosidase</keyword>
<protein>
    <recommendedName>
        <fullName evidence="10">Endoglucanase</fullName>
        <ecNumber evidence="10">3.2.1.4</ecNumber>
    </recommendedName>
</protein>
<keyword evidence="7 8" id="KW-0624">Polysaccharide degradation</keyword>
<feature type="transmembrane region" description="Helical" evidence="12">
    <location>
        <begin position="92"/>
        <end position="113"/>
    </location>
</feature>
<dbReference type="Gene3D" id="1.50.10.10">
    <property type="match status" value="1"/>
</dbReference>
<dbReference type="InterPro" id="IPR001701">
    <property type="entry name" value="Glyco_hydro_9"/>
</dbReference>
<feature type="compositionally biased region" description="Basic and acidic residues" evidence="11">
    <location>
        <begin position="24"/>
        <end position="39"/>
    </location>
</feature>
<keyword evidence="4 10" id="KW-0136">Cellulose degradation</keyword>
<dbReference type="FunFam" id="1.50.10.10:FF:000020">
    <property type="entry name" value="Endoglucanase"/>
    <property type="match status" value="1"/>
</dbReference>
<gene>
    <name evidence="14" type="ORF">M6B38_112420</name>
</gene>
<dbReference type="SUPFAM" id="SSF48208">
    <property type="entry name" value="Six-hairpin glycosidases"/>
    <property type="match status" value="1"/>
</dbReference>
<keyword evidence="12" id="KW-0472">Membrane</keyword>
<keyword evidence="5 8" id="KW-0119">Carbohydrate metabolism</keyword>
<reference evidence="14" key="1">
    <citation type="journal article" date="2023" name="GigaByte">
        <title>Genome assembly of the bearded iris, Iris pallida Lam.</title>
        <authorList>
            <person name="Bruccoleri R.E."/>
            <person name="Oakeley E.J."/>
            <person name="Faust A.M.E."/>
            <person name="Altorfer M."/>
            <person name="Dessus-Babus S."/>
            <person name="Burckhardt D."/>
            <person name="Oertli M."/>
            <person name="Naumann U."/>
            <person name="Petersen F."/>
            <person name="Wong J."/>
        </authorList>
    </citation>
    <scope>NUCLEOTIDE SEQUENCE</scope>
    <source>
        <strain evidence="14">GSM-AAB239-AS_SAM_17_03QT</strain>
    </source>
</reference>
<feature type="region of interest" description="Disordered" evidence="11">
    <location>
        <begin position="1"/>
        <end position="39"/>
    </location>
</feature>
<dbReference type="PANTHER" id="PTHR22298">
    <property type="entry name" value="ENDO-1,4-BETA-GLUCANASE"/>
    <property type="match status" value="1"/>
</dbReference>
<dbReference type="InterPro" id="IPR033126">
    <property type="entry name" value="Glyco_hydro_9_Asp/Glu_AS"/>
</dbReference>
<evidence type="ECO:0000313" key="14">
    <source>
        <dbReference type="EMBL" id="KAJ6793029.1"/>
    </source>
</evidence>
<dbReference type="EC" id="3.2.1.4" evidence="10"/>
<comment type="caution">
    <text evidence="14">The sequence shown here is derived from an EMBL/GenBank/DDBJ whole genome shotgun (WGS) entry which is preliminary data.</text>
</comment>
<feature type="domain" description="Glycoside hydrolase family 9" evidence="13">
    <location>
        <begin position="129"/>
        <end position="602"/>
    </location>
</feature>
<reference evidence="14" key="2">
    <citation type="submission" date="2023-04" db="EMBL/GenBank/DDBJ databases">
        <authorList>
            <person name="Bruccoleri R.E."/>
            <person name="Oakeley E.J."/>
            <person name="Faust A.-M."/>
            <person name="Dessus-Babus S."/>
            <person name="Altorfer M."/>
            <person name="Burckhardt D."/>
            <person name="Oertli M."/>
            <person name="Naumann U."/>
            <person name="Petersen F."/>
            <person name="Wong J."/>
        </authorList>
    </citation>
    <scope>NUCLEOTIDE SEQUENCE</scope>
    <source>
        <strain evidence="14">GSM-AAB239-AS_SAM_17_03QT</strain>
        <tissue evidence="14">Leaf</tissue>
    </source>
</reference>
<keyword evidence="12" id="KW-0812">Transmembrane</keyword>
<evidence type="ECO:0000256" key="9">
    <source>
        <dbReference type="PROSITE-ProRule" id="PRU10060"/>
    </source>
</evidence>
<dbReference type="PROSITE" id="PS00592">
    <property type="entry name" value="GH9_2"/>
    <property type="match status" value="1"/>
</dbReference>
<keyword evidence="15" id="KW-1185">Reference proteome</keyword>
<dbReference type="GO" id="GO:0008810">
    <property type="term" value="F:cellulase activity"/>
    <property type="evidence" value="ECO:0007669"/>
    <property type="project" value="UniProtKB-EC"/>
</dbReference>